<dbReference type="RefSeq" id="WP_086088091.1">
    <property type="nucleotide sequence ID" value="NZ_CP021112.1"/>
</dbReference>
<name>A0A1W6ZQK5_9HYPH</name>
<dbReference type="Proteomes" id="UP000194137">
    <property type="component" value="Chromosome"/>
</dbReference>
<protein>
    <submittedName>
        <fullName evidence="4">Sulfatase</fullName>
    </submittedName>
</protein>
<dbReference type="PANTHER" id="PTHR45953">
    <property type="entry name" value="IDURONATE 2-SULFATASE"/>
    <property type="match status" value="1"/>
</dbReference>
<evidence type="ECO:0000256" key="1">
    <source>
        <dbReference type="ARBA" id="ARBA00022723"/>
    </source>
</evidence>
<keyword evidence="2" id="KW-0378">Hydrolase</keyword>
<gene>
    <name evidence="4" type="ORF">CAK95_11735</name>
</gene>
<dbReference type="KEGG" id="psin:CAK95_11735"/>
<evidence type="ECO:0000256" key="3">
    <source>
        <dbReference type="SAM" id="MobiDB-lite"/>
    </source>
</evidence>
<dbReference type="SUPFAM" id="SSF53649">
    <property type="entry name" value="Alkaline phosphatase-like"/>
    <property type="match status" value="1"/>
</dbReference>
<dbReference type="PANTHER" id="PTHR45953:SF1">
    <property type="entry name" value="IDURONATE 2-SULFATASE"/>
    <property type="match status" value="1"/>
</dbReference>
<proteinExistence type="predicted"/>
<dbReference type="STRING" id="1235591.CAK95_11735"/>
<organism evidence="4 5">
    <name type="scientific">Pseudorhodoplanes sinuspersici</name>
    <dbReference type="NCBI Taxonomy" id="1235591"/>
    <lineage>
        <taxon>Bacteria</taxon>
        <taxon>Pseudomonadati</taxon>
        <taxon>Pseudomonadota</taxon>
        <taxon>Alphaproteobacteria</taxon>
        <taxon>Hyphomicrobiales</taxon>
        <taxon>Pseudorhodoplanes</taxon>
    </lineage>
</organism>
<dbReference type="CDD" id="cd16037">
    <property type="entry name" value="sulfatase_like"/>
    <property type="match status" value="1"/>
</dbReference>
<dbReference type="GO" id="GO:0008484">
    <property type="term" value="F:sulfuric ester hydrolase activity"/>
    <property type="evidence" value="ECO:0007669"/>
    <property type="project" value="TreeGrafter"/>
</dbReference>
<keyword evidence="1" id="KW-0479">Metal-binding</keyword>
<keyword evidence="5" id="KW-1185">Reference proteome</keyword>
<dbReference type="GO" id="GO:0005737">
    <property type="term" value="C:cytoplasm"/>
    <property type="evidence" value="ECO:0007669"/>
    <property type="project" value="TreeGrafter"/>
</dbReference>
<evidence type="ECO:0000313" key="5">
    <source>
        <dbReference type="Proteomes" id="UP000194137"/>
    </source>
</evidence>
<dbReference type="GO" id="GO:0046872">
    <property type="term" value="F:metal ion binding"/>
    <property type="evidence" value="ECO:0007669"/>
    <property type="project" value="UniProtKB-KW"/>
</dbReference>
<reference evidence="4 5" key="1">
    <citation type="submission" date="2017-05" db="EMBL/GenBank/DDBJ databases">
        <title>Full genome sequence of Pseudorhodoplanes sinuspersici.</title>
        <authorList>
            <person name="Dastgheib S.M.M."/>
            <person name="Shavandi M."/>
            <person name="Tirandaz H."/>
        </authorList>
    </citation>
    <scope>NUCLEOTIDE SEQUENCE [LARGE SCALE GENOMIC DNA]</scope>
    <source>
        <strain evidence="4 5">RIPI110</strain>
    </source>
</reference>
<dbReference type="InterPro" id="IPR000917">
    <property type="entry name" value="Sulfatase_N"/>
</dbReference>
<sequence>MTPTNTLVILSDEHQARAMGCAGHPFASTPNLDRLAARGTMFTNAVTPSPICVPARAAMATGQAVHRCRYWDNSFGYDGRIRSWGHALQDAGIAVESIGKLHYQKEDLPTGFDAEHIPMHLHKGVGMVWASIRDPLPKNRPNAKRMLGDYIGPGESDYTRYDHAITDLAVDWLHDRSRTSHEPWCLYVGFVAPHFPLVAPPKFFELYRRDDLPEPKLHPRTGYKLHPWLQEHEDFWSHETTLKDDVERKTAIAAYYGLISWLDHNVGRLMTALEATGLMDTTRVIYASDHGDNLGARGQWGKSNLYRESTDVPLIIAGPDFEHGRCATPVSLLDVSVTLVESFGLDAAEVLPDASGQSLHAIAKKPLDLSRTVLSEYHAVGSNTGAYMLRRGRWKYHYYVRHEPELFDLVNDPEETTNLSLSPEHQMVFEQMESALRAICDPEAVDLEAKKDQAALIERIGGPAAAFDLGRAVAGGTPTPNSTITEKTTGEETPACLVVDQSLE</sequence>
<dbReference type="EMBL" id="CP021112">
    <property type="protein sequence ID" value="ARP99683.1"/>
    <property type="molecule type" value="Genomic_DNA"/>
</dbReference>
<dbReference type="OrthoDB" id="9803751at2"/>
<feature type="region of interest" description="Disordered" evidence="3">
    <location>
        <begin position="472"/>
        <end position="493"/>
    </location>
</feature>
<accession>A0A1W6ZQK5</accession>
<dbReference type="InterPro" id="IPR017850">
    <property type="entry name" value="Alkaline_phosphatase_core_sf"/>
</dbReference>
<dbReference type="Pfam" id="PF00884">
    <property type="entry name" value="Sulfatase"/>
    <property type="match status" value="1"/>
</dbReference>
<evidence type="ECO:0000313" key="4">
    <source>
        <dbReference type="EMBL" id="ARP99683.1"/>
    </source>
</evidence>
<evidence type="ECO:0000256" key="2">
    <source>
        <dbReference type="ARBA" id="ARBA00022801"/>
    </source>
</evidence>
<dbReference type="AlphaFoldDB" id="A0A1W6ZQK5"/>
<dbReference type="Gene3D" id="3.40.720.10">
    <property type="entry name" value="Alkaline Phosphatase, subunit A"/>
    <property type="match status" value="1"/>
</dbReference>
<feature type="compositionally biased region" description="Polar residues" evidence="3">
    <location>
        <begin position="478"/>
        <end position="487"/>
    </location>
</feature>